<dbReference type="Proteomes" id="UP001549184">
    <property type="component" value="Unassembled WGS sequence"/>
</dbReference>
<keyword evidence="2" id="KW-1185">Reference proteome</keyword>
<evidence type="ECO:0000313" key="2">
    <source>
        <dbReference type="Proteomes" id="UP001549184"/>
    </source>
</evidence>
<comment type="caution">
    <text evidence="1">The sequence shown here is derived from an EMBL/GenBank/DDBJ whole genome shotgun (WGS) entry which is preliminary data.</text>
</comment>
<protein>
    <submittedName>
        <fullName evidence="1">Uncharacterized protein</fullName>
    </submittedName>
</protein>
<dbReference type="RefSeq" id="WP_354012091.1">
    <property type="nucleotide sequence ID" value="NZ_JBEPMU010000001.1"/>
</dbReference>
<dbReference type="EMBL" id="JBEPMU010000001">
    <property type="protein sequence ID" value="MET3650594.1"/>
    <property type="molecule type" value="Genomic_DNA"/>
</dbReference>
<proteinExistence type="predicted"/>
<sequence>MLPSSISTFIRTRQSATGVCENFGQGACIATLNAFESWMFDASRAQREWPSFFNHGLDKDTAIVAGVPQCASTATFADLQVDFLTGLANDDAELAKKSLRWQGETTQHALDETGNAGSQTEQG</sequence>
<reference evidence="1 2" key="1">
    <citation type="submission" date="2024-06" db="EMBL/GenBank/DDBJ databases">
        <title>Sorghum-associated microbial communities from plants grown in Nebraska, USA.</title>
        <authorList>
            <person name="Schachtman D."/>
        </authorList>
    </citation>
    <scope>NUCLEOTIDE SEQUENCE [LARGE SCALE GENOMIC DNA]</scope>
    <source>
        <strain evidence="1 2">1073</strain>
    </source>
</reference>
<organism evidence="1 2">
    <name type="scientific">Dyella japonica</name>
    <dbReference type="NCBI Taxonomy" id="231455"/>
    <lineage>
        <taxon>Bacteria</taxon>
        <taxon>Pseudomonadati</taxon>
        <taxon>Pseudomonadota</taxon>
        <taxon>Gammaproteobacteria</taxon>
        <taxon>Lysobacterales</taxon>
        <taxon>Rhodanobacteraceae</taxon>
        <taxon>Dyella</taxon>
    </lineage>
</organism>
<accession>A0ABV2JP31</accession>
<name>A0ABV2JP31_9GAMM</name>
<evidence type="ECO:0000313" key="1">
    <source>
        <dbReference type="EMBL" id="MET3650594.1"/>
    </source>
</evidence>
<gene>
    <name evidence="1" type="ORF">ABIC75_000296</name>
</gene>